<evidence type="ECO:0000256" key="6">
    <source>
        <dbReference type="ARBA" id="ARBA00022759"/>
    </source>
</evidence>
<dbReference type="GO" id="GO:0042781">
    <property type="term" value="F:3'-tRNA processing endoribonuclease activity"/>
    <property type="evidence" value="ECO:0007669"/>
    <property type="project" value="TreeGrafter"/>
</dbReference>
<protein>
    <recommendedName>
        <fullName evidence="9 10">Metallo-beta-lactamase domain-containing protein</fullName>
    </recommendedName>
</protein>
<dbReference type="InterPro" id="IPR013471">
    <property type="entry name" value="RNase_Z/BN"/>
</dbReference>
<keyword evidence="8" id="KW-0862">Zinc</keyword>
<sequence>MELLFLGTSAGAPSASRNVQSCAVRLESGEYVVVDCGEGTQQQLLKASRAKSFRPSRTNLILVTHLHGDHSFGLPGLVVYLDNAATEKAPPLQIVGPVGVAAFLRTALILSRTELKRGYRVTELATPAPTGGGAYEGAALCTTAPPVLHPDERAVSEVLAPNDDGMFALELLTGCSLTAAPLAHGSIACVGYRLQEADAPGSIDAQRAAAEAERAGDDARRICRALRECSLNNTERLTLADGSELSVADGFVGAVTRRGRAVVVLGDCCHAGGVCSDATRRLVEDADVLVHEATLDDAFAALALERGHSTPADAARVAARAGTSHLVLWHFSPRYRNDDAFRTTFTDAVRAHFGGALTLALDFDRVAVPREKKVLPPAAPPP</sequence>
<keyword evidence="3" id="KW-0819">tRNA processing</keyword>
<accession>A0A8J2WV50</accession>
<feature type="domain" description="Metallo-beta-lactamase" evidence="9">
    <location>
        <begin position="24"/>
        <end position="80"/>
    </location>
</feature>
<dbReference type="GO" id="GO:0046872">
    <property type="term" value="F:metal ion binding"/>
    <property type="evidence" value="ECO:0007669"/>
    <property type="project" value="UniProtKB-KW"/>
</dbReference>
<dbReference type="EMBL" id="CAKKNE010000002">
    <property type="protein sequence ID" value="CAH0368529.1"/>
    <property type="molecule type" value="Genomic_DNA"/>
</dbReference>
<evidence type="ECO:0000256" key="2">
    <source>
        <dbReference type="ARBA" id="ARBA00011738"/>
    </source>
</evidence>
<gene>
    <name evidence="11" type="ORF">PECAL_2P15960</name>
</gene>
<evidence type="ECO:0000256" key="8">
    <source>
        <dbReference type="ARBA" id="ARBA00022833"/>
    </source>
</evidence>
<evidence type="ECO:0000256" key="7">
    <source>
        <dbReference type="ARBA" id="ARBA00022801"/>
    </source>
</evidence>
<dbReference type="Pfam" id="PF12706">
    <property type="entry name" value="Lactamase_B_2"/>
    <property type="match status" value="1"/>
</dbReference>
<dbReference type="PANTHER" id="PTHR46018:SF2">
    <property type="entry name" value="ZINC PHOSPHODIESTERASE ELAC PROTEIN 1"/>
    <property type="match status" value="1"/>
</dbReference>
<dbReference type="AlphaFoldDB" id="A0A8J2WV50"/>
<dbReference type="OrthoDB" id="527344at2759"/>
<evidence type="ECO:0000256" key="1">
    <source>
        <dbReference type="ARBA" id="ARBA00001947"/>
    </source>
</evidence>
<evidence type="ECO:0000256" key="4">
    <source>
        <dbReference type="ARBA" id="ARBA00022722"/>
    </source>
</evidence>
<keyword evidence="5" id="KW-0479">Metal-binding</keyword>
<dbReference type="GO" id="GO:0005634">
    <property type="term" value="C:nucleus"/>
    <property type="evidence" value="ECO:0007669"/>
    <property type="project" value="TreeGrafter"/>
</dbReference>
<dbReference type="Proteomes" id="UP000789595">
    <property type="component" value="Unassembled WGS sequence"/>
</dbReference>
<evidence type="ECO:0000259" key="10">
    <source>
        <dbReference type="Pfam" id="PF12706"/>
    </source>
</evidence>
<keyword evidence="4" id="KW-0540">Nuclease</keyword>
<dbReference type="InterPro" id="IPR001279">
    <property type="entry name" value="Metallo-B-lactamas"/>
</dbReference>
<dbReference type="PANTHER" id="PTHR46018">
    <property type="entry name" value="ZINC PHOSPHODIESTERASE ELAC PROTEIN 1"/>
    <property type="match status" value="1"/>
</dbReference>
<comment type="cofactor">
    <cofactor evidence="1">
        <name>Zn(2+)</name>
        <dbReference type="ChEBI" id="CHEBI:29105"/>
    </cofactor>
</comment>
<evidence type="ECO:0000313" key="12">
    <source>
        <dbReference type="Proteomes" id="UP000789595"/>
    </source>
</evidence>
<reference evidence="11" key="1">
    <citation type="submission" date="2021-11" db="EMBL/GenBank/DDBJ databases">
        <authorList>
            <consortium name="Genoscope - CEA"/>
            <person name="William W."/>
        </authorList>
    </citation>
    <scope>NUCLEOTIDE SEQUENCE</scope>
</reference>
<dbReference type="InterPro" id="IPR036866">
    <property type="entry name" value="RibonucZ/Hydroxyglut_hydro"/>
</dbReference>
<evidence type="ECO:0000259" key="9">
    <source>
        <dbReference type="Pfam" id="PF00753"/>
    </source>
</evidence>
<keyword evidence="7" id="KW-0378">Hydrolase</keyword>
<dbReference type="Gene3D" id="3.60.15.10">
    <property type="entry name" value="Ribonuclease Z/Hydroxyacylglutathione hydrolase-like"/>
    <property type="match status" value="1"/>
</dbReference>
<evidence type="ECO:0000256" key="3">
    <source>
        <dbReference type="ARBA" id="ARBA00022694"/>
    </source>
</evidence>
<keyword evidence="12" id="KW-1185">Reference proteome</keyword>
<proteinExistence type="inferred from homology"/>
<organism evidence="11 12">
    <name type="scientific">Pelagomonas calceolata</name>
    <dbReference type="NCBI Taxonomy" id="35677"/>
    <lineage>
        <taxon>Eukaryota</taxon>
        <taxon>Sar</taxon>
        <taxon>Stramenopiles</taxon>
        <taxon>Ochrophyta</taxon>
        <taxon>Pelagophyceae</taxon>
        <taxon>Pelagomonadales</taxon>
        <taxon>Pelagomonadaceae</taxon>
        <taxon>Pelagomonas</taxon>
    </lineage>
</organism>
<comment type="caution">
    <text evidence="11">The sequence shown here is derived from an EMBL/GenBank/DDBJ whole genome shotgun (WGS) entry which is preliminary data.</text>
</comment>
<name>A0A8J2WV50_9STRA</name>
<evidence type="ECO:0000313" key="11">
    <source>
        <dbReference type="EMBL" id="CAH0368529.1"/>
    </source>
</evidence>
<dbReference type="SUPFAM" id="SSF56281">
    <property type="entry name" value="Metallo-hydrolase/oxidoreductase"/>
    <property type="match status" value="1"/>
</dbReference>
<dbReference type="Pfam" id="PF00753">
    <property type="entry name" value="Lactamase_B"/>
    <property type="match status" value="1"/>
</dbReference>
<keyword evidence="6" id="KW-0255">Endonuclease</keyword>
<evidence type="ECO:0000256" key="5">
    <source>
        <dbReference type="ARBA" id="ARBA00022723"/>
    </source>
</evidence>
<comment type="subunit">
    <text evidence="2">Homodimer.</text>
</comment>
<feature type="domain" description="Metallo-beta-lactamase" evidence="10">
    <location>
        <begin position="255"/>
        <end position="331"/>
    </location>
</feature>
<dbReference type="HAMAP" id="MF_01818">
    <property type="entry name" value="RNase_Z_BN"/>
    <property type="match status" value="1"/>
</dbReference>